<feature type="transmembrane region" description="Helical" evidence="1">
    <location>
        <begin position="228"/>
        <end position="249"/>
    </location>
</feature>
<keyword evidence="3" id="KW-1185">Reference proteome</keyword>
<dbReference type="RefSeq" id="WP_190725201.1">
    <property type="nucleotide sequence ID" value="NZ_CP061539.1"/>
</dbReference>
<dbReference type="KEGG" id="rter:IDM49_04715"/>
<evidence type="ECO:0008006" key="4">
    <source>
        <dbReference type="Google" id="ProtNLM"/>
    </source>
</evidence>
<protein>
    <recommendedName>
        <fullName evidence="4">Transporter</fullName>
    </recommendedName>
</protein>
<feature type="transmembrane region" description="Helical" evidence="1">
    <location>
        <begin position="334"/>
        <end position="356"/>
    </location>
</feature>
<feature type="transmembrane region" description="Helical" evidence="1">
    <location>
        <begin position="458"/>
        <end position="476"/>
    </location>
</feature>
<evidence type="ECO:0000313" key="2">
    <source>
        <dbReference type="EMBL" id="QNV38566.1"/>
    </source>
</evidence>
<keyword evidence="1" id="KW-0812">Transmembrane</keyword>
<dbReference type="GeneID" id="96623528"/>
<feature type="transmembrane region" description="Helical" evidence="1">
    <location>
        <begin position="488"/>
        <end position="509"/>
    </location>
</feature>
<feature type="transmembrane region" description="Helical" evidence="1">
    <location>
        <begin position="134"/>
        <end position="155"/>
    </location>
</feature>
<organism evidence="2 3">
    <name type="scientific">Rothia terrae</name>
    <dbReference type="NCBI Taxonomy" id="396015"/>
    <lineage>
        <taxon>Bacteria</taxon>
        <taxon>Bacillati</taxon>
        <taxon>Actinomycetota</taxon>
        <taxon>Actinomycetes</taxon>
        <taxon>Micrococcales</taxon>
        <taxon>Micrococcaceae</taxon>
        <taxon>Rothia</taxon>
    </lineage>
</organism>
<name>A0A7H2BFX0_9MICC</name>
<dbReference type="AlphaFoldDB" id="A0A7H2BFX0"/>
<keyword evidence="1" id="KW-0472">Membrane</keyword>
<gene>
    <name evidence="2" type="ORF">IDM49_04715</name>
</gene>
<evidence type="ECO:0000313" key="3">
    <source>
        <dbReference type="Proteomes" id="UP000516404"/>
    </source>
</evidence>
<feature type="transmembrane region" description="Helical" evidence="1">
    <location>
        <begin position="377"/>
        <end position="400"/>
    </location>
</feature>
<evidence type="ECO:0000256" key="1">
    <source>
        <dbReference type="SAM" id="Phobius"/>
    </source>
</evidence>
<accession>A0A7H2BFX0</accession>
<feature type="transmembrane region" description="Helical" evidence="1">
    <location>
        <begin position="54"/>
        <end position="80"/>
    </location>
</feature>
<feature type="transmembrane region" description="Helical" evidence="1">
    <location>
        <begin position="406"/>
        <end position="428"/>
    </location>
</feature>
<feature type="transmembrane region" description="Helical" evidence="1">
    <location>
        <begin position="307"/>
        <end position="328"/>
    </location>
</feature>
<sequence length="531" mass="56978">MVAVLVKLKWAYFKAGFRKNPWAWVGIIFGAFYALGGLVGFSFVAVMLSGNPDAVFTFLVGAGAVISLLWWVVPLVVSGADATLDPDRLVAYPIRTKDLQLGQFIGAFIGLPGIITLLFMLAMVLSLLHAPLAILGFLAAFVLACVTTIAVSRFITVVSLRLRSNRRSLQLMNTLAFLLLIAAGPLLGFASTGLVALWERAPWIVDAVSFTPLASFWGIPAHLVKGQWGGASLCLMLSVIYATVAWWLWHRHLAKTMRNVSAYAGNVATKSVKTGDLGLLGKFPATPRGAIAARTVLTILKDPRASFMVVMIPAFYIIFAMMNSAIYVNGESGGTNFFLVVFLPAMAGYLFAYLVSYDNSAFSMHVLAPLRGIDDRIGRATGVLVVMFPIIVLGTLLMAFVSGGYASLPIMMGLSVMMLLNGIGLGAYMDMVITLPTPPPGTSPWKTQRNPDGFSKGIARACYMLVLLASSIPGLVFWGVQEFTSNSLWGWVGAVACLVIGCASIMLGLRAGAHRYDAKAADTLQRVTRAA</sequence>
<dbReference type="EMBL" id="CP061539">
    <property type="protein sequence ID" value="QNV38566.1"/>
    <property type="molecule type" value="Genomic_DNA"/>
</dbReference>
<proteinExistence type="predicted"/>
<dbReference type="Proteomes" id="UP000516404">
    <property type="component" value="Chromosome"/>
</dbReference>
<keyword evidence="1" id="KW-1133">Transmembrane helix</keyword>
<reference evidence="2 3" key="1">
    <citation type="submission" date="2020-09" db="EMBL/GenBank/DDBJ databases">
        <title>Investigation of environmental microbes.</title>
        <authorList>
            <person name="Ou Y."/>
            <person name="Kang Q."/>
        </authorList>
    </citation>
    <scope>NUCLEOTIDE SEQUENCE [LARGE SCALE GENOMIC DNA]</scope>
    <source>
        <strain evidence="2 3">KJZ-14</strain>
    </source>
</reference>
<feature type="transmembrane region" description="Helical" evidence="1">
    <location>
        <begin position="101"/>
        <end position="128"/>
    </location>
</feature>
<feature type="transmembrane region" description="Helical" evidence="1">
    <location>
        <begin position="21"/>
        <end position="48"/>
    </location>
</feature>
<feature type="transmembrane region" description="Helical" evidence="1">
    <location>
        <begin position="175"/>
        <end position="198"/>
    </location>
</feature>